<dbReference type="Proteomes" id="UP000765509">
    <property type="component" value="Unassembled WGS sequence"/>
</dbReference>
<dbReference type="InterPro" id="IPR041373">
    <property type="entry name" value="RT_RNaseH"/>
</dbReference>
<keyword evidence="9" id="KW-1185">Reference proteome</keyword>
<dbReference type="SUPFAM" id="SSF56672">
    <property type="entry name" value="DNA/RNA polymerases"/>
    <property type="match status" value="1"/>
</dbReference>
<dbReference type="Pfam" id="PF17917">
    <property type="entry name" value="RT_RNaseH"/>
    <property type="match status" value="1"/>
</dbReference>
<gene>
    <name evidence="8" type="ORF">O181_081094</name>
</gene>
<keyword evidence="4" id="KW-0255">Endonuclease</keyword>
<dbReference type="InterPro" id="IPR043502">
    <property type="entry name" value="DNA/RNA_pol_sf"/>
</dbReference>
<name>A0A9Q3FLP7_9BASI</name>
<accession>A0A9Q3FLP7</accession>
<evidence type="ECO:0000256" key="1">
    <source>
        <dbReference type="ARBA" id="ARBA00022679"/>
    </source>
</evidence>
<keyword evidence="1" id="KW-0808">Transferase</keyword>
<dbReference type="PANTHER" id="PTHR37984:SF5">
    <property type="entry name" value="PROTEIN NYNRIN-LIKE"/>
    <property type="match status" value="1"/>
</dbReference>
<protein>
    <recommendedName>
        <fullName evidence="7">Reverse transcriptase RNase H-like domain-containing protein</fullName>
    </recommendedName>
</protein>
<evidence type="ECO:0000256" key="2">
    <source>
        <dbReference type="ARBA" id="ARBA00022695"/>
    </source>
</evidence>
<dbReference type="EMBL" id="AVOT02046043">
    <property type="protein sequence ID" value="MBW0541379.1"/>
    <property type="molecule type" value="Genomic_DNA"/>
</dbReference>
<dbReference type="InterPro" id="IPR043128">
    <property type="entry name" value="Rev_trsase/Diguanyl_cyclase"/>
</dbReference>
<organism evidence="8 9">
    <name type="scientific">Austropuccinia psidii MF-1</name>
    <dbReference type="NCBI Taxonomy" id="1389203"/>
    <lineage>
        <taxon>Eukaryota</taxon>
        <taxon>Fungi</taxon>
        <taxon>Dikarya</taxon>
        <taxon>Basidiomycota</taxon>
        <taxon>Pucciniomycotina</taxon>
        <taxon>Pucciniomycetes</taxon>
        <taxon>Pucciniales</taxon>
        <taxon>Sphaerophragmiaceae</taxon>
        <taxon>Austropuccinia</taxon>
    </lineage>
</organism>
<dbReference type="PANTHER" id="PTHR37984">
    <property type="entry name" value="PROTEIN CBG26694"/>
    <property type="match status" value="1"/>
</dbReference>
<sequence length="226" mass="26661">MPQNKKAIKSFLGFDGYYRHYIKYFARIAKYLYKSCDQHKVYKVTEERVKAYEELKKASTNAPFFLMPDWKLMCKLHIDSCGEGLGSALHQTQIINVEPVEKPICFILRQVKPKKERYCASQMEFPCLLADVEKLNYYLDGIVLDVITDRNYVKSLLKMTTPNEHMLRWEIYIQEYRGNIHKNAYGLGRWALANTPENPEWVPKEEHHIEGICVTEIRTELFNQVK</sequence>
<keyword evidence="3" id="KW-0540">Nuclease</keyword>
<comment type="caution">
    <text evidence="8">The sequence shown here is derived from an EMBL/GenBank/DDBJ whole genome shotgun (WGS) entry which is preliminary data.</text>
</comment>
<dbReference type="InterPro" id="IPR050951">
    <property type="entry name" value="Retrovirus_Pol_polyprotein"/>
</dbReference>
<dbReference type="OrthoDB" id="2208902at2759"/>
<keyword evidence="2" id="KW-0548">Nucleotidyltransferase</keyword>
<evidence type="ECO:0000256" key="4">
    <source>
        <dbReference type="ARBA" id="ARBA00022759"/>
    </source>
</evidence>
<keyword evidence="6" id="KW-0695">RNA-directed DNA polymerase</keyword>
<evidence type="ECO:0000256" key="6">
    <source>
        <dbReference type="ARBA" id="ARBA00022918"/>
    </source>
</evidence>
<evidence type="ECO:0000256" key="3">
    <source>
        <dbReference type="ARBA" id="ARBA00022722"/>
    </source>
</evidence>
<dbReference type="AlphaFoldDB" id="A0A9Q3FLP7"/>
<dbReference type="GO" id="GO:0003964">
    <property type="term" value="F:RNA-directed DNA polymerase activity"/>
    <property type="evidence" value="ECO:0007669"/>
    <property type="project" value="UniProtKB-KW"/>
</dbReference>
<dbReference type="Gene3D" id="3.30.70.270">
    <property type="match status" value="1"/>
</dbReference>
<dbReference type="GO" id="GO:0016787">
    <property type="term" value="F:hydrolase activity"/>
    <property type="evidence" value="ECO:0007669"/>
    <property type="project" value="UniProtKB-KW"/>
</dbReference>
<evidence type="ECO:0000313" key="9">
    <source>
        <dbReference type="Proteomes" id="UP000765509"/>
    </source>
</evidence>
<dbReference type="GO" id="GO:0004519">
    <property type="term" value="F:endonuclease activity"/>
    <property type="evidence" value="ECO:0007669"/>
    <property type="project" value="UniProtKB-KW"/>
</dbReference>
<evidence type="ECO:0000256" key="5">
    <source>
        <dbReference type="ARBA" id="ARBA00022801"/>
    </source>
</evidence>
<evidence type="ECO:0000259" key="7">
    <source>
        <dbReference type="Pfam" id="PF17917"/>
    </source>
</evidence>
<reference evidence="8" key="1">
    <citation type="submission" date="2021-03" db="EMBL/GenBank/DDBJ databases">
        <title>Draft genome sequence of rust myrtle Austropuccinia psidii MF-1, a brazilian biotype.</title>
        <authorList>
            <person name="Quecine M.C."/>
            <person name="Pachon D.M.R."/>
            <person name="Bonatelli M.L."/>
            <person name="Correr F.H."/>
            <person name="Franceschini L.M."/>
            <person name="Leite T.F."/>
            <person name="Margarido G.R.A."/>
            <person name="Almeida C.A."/>
            <person name="Ferrarezi J.A."/>
            <person name="Labate C.A."/>
        </authorList>
    </citation>
    <scope>NUCLEOTIDE SEQUENCE</scope>
    <source>
        <strain evidence="8">MF-1</strain>
    </source>
</reference>
<proteinExistence type="predicted"/>
<evidence type="ECO:0000313" key="8">
    <source>
        <dbReference type="EMBL" id="MBW0541379.1"/>
    </source>
</evidence>
<keyword evidence="5" id="KW-0378">Hydrolase</keyword>
<feature type="domain" description="Reverse transcriptase RNase H-like" evidence="7">
    <location>
        <begin position="73"/>
        <end position="176"/>
    </location>
</feature>